<dbReference type="Pfam" id="PF12697">
    <property type="entry name" value="Abhydrolase_6"/>
    <property type="match status" value="1"/>
</dbReference>
<dbReference type="AlphaFoldDB" id="A0A4Y6PWQ7"/>
<sequence>MYRTAPGYGKSFHWLEAGWENRETIVLLHGLMAHSMAYRKVVPRLASRYRLIIPDLPAHGRDQTFRSQMLGPRVDGMVGWLEQLLAAIDAERIHLVGHSLGALVTFMAARHRTLLSEVATVTLVSPGIRLGVPRWTHRVVEKLPFRLAKLGASPLGMRAYEPIQWRKSRMTSMEINSYVEPFRDPERLRFMKAIGTDLVREPDRLVGAEQIDHPTLIIWGDKDHFLRLETGKVLQSMIDGSHFEVLEGVGHCPMEDSPHEFSRILDRFIRG</sequence>
<dbReference type="RefSeq" id="WP_141199211.1">
    <property type="nucleotide sequence ID" value="NZ_CP041186.1"/>
</dbReference>
<dbReference type="EMBL" id="CP041186">
    <property type="protein sequence ID" value="QDG52746.1"/>
    <property type="molecule type" value="Genomic_DNA"/>
</dbReference>
<dbReference type="Gene3D" id="3.40.50.1820">
    <property type="entry name" value="alpha/beta hydrolase"/>
    <property type="match status" value="1"/>
</dbReference>
<dbReference type="InterPro" id="IPR000073">
    <property type="entry name" value="AB_hydrolase_1"/>
</dbReference>
<dbReference type="GO" id="GO:0016787">
    <property type="term" value="F:hydrolase activity"/>
    <property type="evidence" value="ECO:0007669"/>
    <property type="project" value="UniProtKB-KW"/>
</dbReference>
<dbReference type="PANTHER" id="PTHR43689">
    <property type="entry name" value="HYDROLASE"/>
    <property type="match status" value="1"/>
</dbReference>
<reference evidence="2 3" key="1">
    <citation type="submission" date="2019-06" db="EMBL/GenBank/DDBJ databases">
        <title>Persicimonas caeni gen. nov., sp. nov., a predatory bacterium isolated from solar saltern.</title>
        <authorList>
            <person name="Wang S."/>
        </authorList>
    </citation>
    <scope>NUCLEOTIDE SEQUENCE [LARGE SCALE GENOMIC DNA]</scope>
    <source>
        <strain evidence="2 3">YN101</strain>
    </source>
</reference>
<accession>A0A5B8Y9K5</accession>
<keyword evidence="3" id="KW-1185">Reference proteome</keyword>
<name>A0A4Y6PWQ7_PERCE</name>
<evidence type="ECO:0000313" key="3">
    <source>
        <dbReference type="Proteomes" id="UP000315995"/>
    </source>
</evidence>
<dbReference type="OrthoDB" id="5342129at2"/>
<evidence type="ECO:0000313" key="2">
    <source>
        <dbReference type="EMBL" id="QDG52746.1"/>
    </source>
</evidence>
<dbReference type="PANTHER" id="PTHR43689:SF8">
    <property type="entry name" value="ALPHA_BETA-HYDROLASES SUPERFAMILY PROTEIN"/>
    <property type="match status" value="1"/>
</dbReference>
<dbReference type="SUPFAM" id="SSF53474">
    <property type="entry name" value="alpha/beta-Hydrolases"/>
    <property type="match status" value="1"/>
</dbReference>
<dbReference type="Proteomes" id="UP000315995">
    <property type="component" value="Chromosome"/>
</dbReference>
<dbReference type="InterPro" id="IPR029058">
    <property type="entry name" value="AB_hydrolase_fold"/>
</dbReference>
<feature type="domain" description="AB hydrolase-1" evidence="1">
    <location>
        <begin position="25"/>
        <end position="262"/>
    </location>
</feature>
<evidence type="ECO:0000259" key="1">
    <source>
        <dbReference type="Pfam" id="PF12697"/>
    </source>
</evidence>
<protein>
    <submittedName>
        <fullName evidence="2">Alpha/beta hydrolase</fullName>
    </submittedName>
</protein>
<keyword evidence="2" id="KW-0378">Hydrolase</keyword>
<gene>
    <name evidence="2" type="ORF">FIV42_18965</name>
</gene>
<dbReference type="PRINTS" id="PR00111">
    <property type="entry name" value="ABHYDROLASE"/>
</dbReference>
<proteinExistence type="predicted"/>
<accession>A0A4Y6PWQ7</accession>
<organism evidence="2 3">
    <name type="scientific">Persicimonas caeni</name>
    <dbReference type="NCBI Taxonomy" id="2292766"/>
    <lineage>
        <taxon>Bacteria</taxon>
        <taxon>Deltaproteobacteria</taxon>
        <taxon>Bradymonadales</taxon>
        <taxon>Bradymonadaceae</taxon>
        <taxon>Persicimonas</taxon>
    </lineage>
</organism>